<keyword evidence="3" id="KW-1185">Reference proteome</keyword>
<evidence type="ECO:0000313" key="2">
    <source>
        <dbReference type="EMBL" id="SDW63541.1"/>
    </source>
</evidence>
<feature type="coiled-coil region" evidence="1">
    <location>
        <begin position="134"/>
        <end position="168"/>
    </location>
</feature>
<gene>
    <name evidence="2" type="ORF">SAMN05443545_102328</name>
</gene>
<dbReference type="AlphaFoldDB" id="A0A1H2V5E7"/>
<name>A0A1H2V5E7_9GAMM</name>
<proteinExistence type="predicted"/>
<organism evidence="2 3">
    <name type="scientific">Aidingimonas halophila</name>
    <dbReference type="NCBI Taxonomy" id="574349"/>
    <lineage>
        <taxon>Bacteria</taxon>
        <taxon>Pseudomonadati</taxon>
        <taxon>Pseudomonadota</taxon>
        <taxon>Gammaproteobacteria</taxon>
        <taxon>Oceanospirillales</taxon>
        <taxon>Halomonadaceae</taxon>
        <taxon>Aidingimonas</taxon>
    </lineage>
</organism>
<sequence length="179" mass="20310">MQYRVLLLTLAAVSLAGCEGFPLNLEEEKPAQEVAVPAHCDGEIPTLDDNDCLVDSWIEFGLAAQRSDSEWRDEQLDKLDEESPRDRLARATVLAWGSEQQWDAASELLQEDLHAAPGDLQPLLRYWLNELEGRRSLHERLQSSEASRNQLANENEELTEKLDALTAIERSMNLRQQMP</sequence>
<dbReference type="EMBL" id="FNNI01000002">
    <property type="protein sequence ID" value="SDW63541.1"/>
    <property type="molecule type" value="Genomic_DNA"/>
</dbReference>
<keyword evidence="1" id="KW-0175">Coiled coil</keyword>
<reference evidence="2 3" key="1">
    <citation type="submission" date="2016-10" db="EMBL/GenBank/DDBJ databases">
        <authorList>
            <person name="de Groot N.N."/>
        </authorList>
    </citation>
    <scope>NUCLEOTIDE SEQUENCE [LARGE SCALE GENOMIC DNA]</scope>
    <source>
        <strain evidence="2 3">DSM 19219</strain>
    </source>
</reference>
<dbReference type="Proteomes" id="UP000198500">
    <property type="component" value="Unassembled WGS sequence"/>
</dbReference>
<dbReference type="STRING" id="574349.SAMN05443545_102328"/>
<accession>A0A1H2V5E7</accession>
<dbReference type="PROSITE" id="PS51257">
    <property type="entry name" value="PROKAR_LIPOPROTEIN"/>
    <property type="match status" value="1"/>
</dbReference>
<dbReference type="RefSeq" id="WP_092568395.1">
    <property type="nucleotide sequence ID" value="NZ_BMXH01000002.1"/>
</dbReference>
<evidence type="ECO:0000313" key="3">
    <source>
        <dbReference type="Proteomes" id="UP000198500"/>
    </source>
</evidence>
<protein>
    <recommendedName>
        <fullName evidence="4">YfhG lipoprotein</fullName>
    </recommendedName>
</protein>
<evidence type="ECO:0008006" key="4">
    <source>
        <dbReference type="Google" id="ProtNLM"/>
    </source>
</evidence>
<evidence type="ECO:0000256" key="1">
    <source>
        <dbReference type="SAM" id="Coils"/>
    </source>
</evidence>
<dbReference type="OrthoDB" id="6172547at2"/>